<gene>
    <name evidence="3" type="ORF">ABAZ39_05055</name>
</gene>
<evidence type="ECO:0000256" key="1">
    <source>
        <dbReference type="SAM" id="Coils"/>
    </source>
</evidence>
<dbReference type="KEGG" id="abq:ABAZ39_05055"/>
<sequence length="108" mass="11553">MELPTGDWIWALAIAALLTGATVSVIVLAAVGSIRRSVNEGGARQSQQIRRLAENVATLNAQQQAAEGRVQSLTEANRKLAEEVAALNERLRDADSVPRITGSARLLH</sequence>
<feature type="transmembrane region" description="Helical" evidence="2">
    <location>
        <begin position="12"/>
        <end position="34"/>
    </location>
</feature>
<accession>A0A060DKU3</accession>
<keyword evidence="2" id="KW-0812">Transmembrane</keyword>
<feature type="coiled-coil region" evidence="1">
    <location>
        <begin position="49"/>
        <end position="97"/>
    </location>
</feature>
<evidence type="ECO:0000313" key="3">
    <source>
        <dbReference type="EMBL" id="AIB11389.1"/>
    </source>
</evidence>
<reference evidence="3 4" key="1">
    <citation type="journal article" date="2014" name="Genome Announc.">
        <title>Complete Genome Sequence of the Model Rhizosphere Strain Azospirillum brasilense Az39, Successfully Applied in Agriculture.</title>
        <authorList>
            <person name="Rivera D."/>
            <person name="Revale S."/>
            <person name="Molina R."/>
            <person name="Gualpa J."/>
            <person name="Puente M."/>
            <person name="Maroniche G."/>
            <person name="Paris G."/>
            <person name="Baker D."/>
            <person name="Clavijo B."/>
            <person name="McLay K."/>
            <person name="Spaepen S."/>
            <person name="Perticari A."/>
            <person name="Vazquez M."/>
            <person name="Wisniewski-Dye F."/>
            <person name="Watkins C."/>
            <person name="Martinez-Abarca F."/>
            <person name="Vanderleyden J."/>
            <person name="Cassan F."/>
        </authorList>
    </citation>
    <scope>NUCLEOTIDE SEQUENCE [LARGE SCALE GENOMIC DNA]</scope>
    <source>
        <strain evidence="3 4">Az39</strain>
    </source>
</reference>
<dbReference type="RefSeq" id="WP_038527333.1">
    <property type="nucleotide sequence ID" value="NZ_CP007793.1"/>
</dbReference>
<dbReference type="EMBL" id="CP007793">
    <property type="protein sequence ID" value="AIB11389.1"/>
    <property type="molecule type" value="Genomic_DNA"/>
</dbReference>
<protein>
    <submittedName>
        <fullName evidence="3">Uncharacterized protein</fullName>
    </submittedName>
</protein>
<organism evidence="3 4">
    <name type="scientific">Azospirillum argentinense</name>
    <dbReference type="NCBI Taxonomy" id="2970906"/>
    <lineage>
        <taxon>Bacteria</taxon>
        <taxon>Pseudomonadati</taxon>
        <taxon>Pseudomonadota</taxon>
        <taxon>Alphaproteobacteria</taxon>
        <taxon>Rhodospirillales</taxon>
        <taxon>Azospirillaceae</taxon>
        <taxon>Azospirillum</taxon>
    </lineage>
</organism>
<evidence type="ECO:0000313" key="4">
    <source>
        <dbReference type="Proteomes" id="UP000027186"/>
    </source>
</evidence>
<dbReference type="Proteomes" id="UP000027186">
    <property type="component" value="Chromosome"/>
</dbReference>
<keyword evidence="2" id="KW-1133">Transmembrane helix</keyword>
<proteinExistence type="predicted"/>
<keyword evidence="1" id="KW-0175">Coiled coil</keyword>
<dbReference type="AlphaFoldDB" id="A0A060DKU3"/>
<keyword evidence="2" id="KW-0472">Membrane</keyword>
<evidence type="ECO:0000256" key="2">
    <source>
        <dbReference type="SAM" id="Phobius"/>
    </source>
</evidence>
<dbReference type="Gene3D" id="1.20.5.340">
    <property type="match status" value="1"/>
</dbReference>
<name>A0A060DKU3_9PROT</name>